<dbReference type="GO" id="GO:0043565">
    <property type="term" value="F:sequence-specific DNA binding"/>
    <property type="evidence" value="ECO:0007669"/>
    <property type="project" value="InterPro"/>
</dbReference>
<dbReference type="PROSITE" id="PS01124">
    <property type="entry name" value="HTH_ARAC_FAMILY_2"/>
    <property type="match status" value="1"/>
</dbReference>
<comment type="caution">
    <text evidence="5">The sequence shown here is derived from an EMBL/GenBank/DDBJ whole genome shotgun (WGS) entry which is preliminary data.</text>
</comment>
<evidence type="ECO:0000256" key="2">
    <source>
        <dbReference type="ARBA" id="ARBA00023125"/>
    </source>
</evidence>
<evidence type="ECO:0000259" key="4">
    <source>
        <dbReference type="PROSITE" id="PS01124"/>
    </source>
</evidence>
<name>A0A4R1FRW9_9NOCA</name>
<keyword evidence="3" id="KW-0804">Transcription</keyword>
<dbReference type="Pfam" id="PF12833">
    <property type="entry name" value="HTH_18"/>
    <property type="match status" value="1"/>
</dbReference>
<dbReference type="InterPro" id="IPR018060">
    <property type="entry name" value="HTH_AraC"/>
</dbReference>
<evidence type="ECO:0000256" key="1">
    <source>
        <dbReference type="ARBA" id="ARBA00023015"/>
    </source>
</evidence>
<dbReference type="PANTHER" id="PTHR46796:SF12">
    <property type="entry name" value="HTH-TYPE DNA-BINDING TRANSCRIPTIONAL ACTIVATOR EUTR"/>
    <property type="match status" value="1"/>
</dbReference>
<proteinExistence type="predicted"/>
<dbReference type="Proteomes" id="UP000294856">
    <property type="component" value="Unassembled WGS sequence"/>
</dbReference>
<protein>
    <submittedName>
        <fullName evidence="5">AraC family transcriptional regulator</fullName>
    </submittedName>
</protein>
<feature type="domain" description="HTH araC/xylS-type" evidence="4">
    <location>
        <begin position="234"/>
        <end position="336"/>
    </location>
</feature>
<gene>
    <name evidence="5" type="ORF">DFR71_3004</name>
</gene>
<accession>A0A4R1FRW9</accession>
<dbReference type="SMART" id="SM00342">
    <property type="entry name" value="HTH_ARAC"/>
    <property type="match status" value="1"/>
</dbReference>
<dbReference type="InterPro" id="IPR050204">
    <property type="entry name" value="AraC_XylS_family_regulators"/>
</dbReference>
<evidence type="ECO:0000256" key="3">
    <source>
        <dbReference type="ARBA" id="ARBA00023163"/>
    </source>
</evidence>
<dbReference type="GO" id="GO:0003700">
    <property type="term" value="F:DNA-binding transcription factor activity"/>
    <property type="evidence" value="ECO:0007669"/>
    <property type="project" value="InterPro"/>
</dbReference>
<dbReference type="SUPFAM" id="SSF46689">
    <property type="entry name" value="Homeodomain-like"/>
    <property type="match status" value="2"/>
</dbReference>
<sequence>MERATVRAPRSTPSFLVVEGVVVQSLDFESDDLAATEGFLNDAYTRVEIGNHSSHQVRTRIRREVLGSINFDRLDMGFDMGYDADPLGRVCLVTVNSGRIEANYHDHGPDTFTPGQTGLLTPHDLPYSGVIRTSRYDVTMFDPAILNRIATAEGGARVRVDGHRPVNPAAGQRLCRVITHLRLVAADPDAADSPLTVTTAADYLAATVLATMPTTAEREPNTTDRHDAHPHTVRRAIAYLESHLGDRVAITDVAAATFVTPRALQLAFRRHLDTTPLEYLQRMRLAAAHEQLRAALPGDGLTVAAVAFRWGFTHPGRFATAYRHAYGQPPKQTLNE</sequence>
<dbReference type="EMBL" id="SMFR01000002">
    <property type="protein sequence ID" value="TCJ96970.1"/>
    <property type="molecule type" value="Genomic_DNA"/>
</dbReference>
<dbReference type="STRING" id="1210063.GCA_001612665_00663"/>
<dbReference type="InterPro" id="IPR009057">
    <property type="entry name" value="Homeodomain-like_sf"/>
</dbReference>
<evidence type="ECO:0000313" key="6">
    <source>
        <dbReference type="Proteomes" id="UP000294856"/>
    </source>
</evidence>
<reference evidence="5 6" key="1">
    <citation type="submission" date="2019-03" db="EMBL/GenBank/DDBJ databases">
        <title>Genomic Encyclopedia of Type Strains, Phase IV (KMG-IV): sequencing the most valuable type-strain genomes for metagenomic binning, comparative biology and taxonomic classification.</title>
        <authorList>
            <person name="Goeker M."/>
        </authorList>
    </citation>
    <scope>NUCLEOTIDE SEQUENCE [LARGE SCALE GENOMIC DNA]</scope>
    <source>
        <strain evidence="5 6">DSM 44684</strain>
    </source>
</reference>
<organism evidence="5 6">
    <name type="scientific">Nocardia alba</name>
    <dbReference type="NCBI Taxonomy" id="225051"/>
    <lineage>
        <taxon>Bacteria</taxon>
        <taxon>Bacillati</taxon>
        <taxon>Actinomycetota</taxon>
        <taxon>Actinomycetes</taxon>
        <taxon>Mycobacteriales</taxon>
        <taxon>Nocardiaceae</taxon>
        <taxon>Nocardia</taxon>
    </lineage>
</organism>
<keyword evidence="6" id="KW-1185">Reference proteome</keyword>
<dbReference type="AlphaFoldDB" id="A0A4R1FRW9"/>
<evidence type="ECO:0000313" key="5">
    <source>
        <dbReference type="EMBL" id="TCJ96970.1"/>
    </source>
</evidence>
<keyword evidence="2" id="KW-0238">DNA-binding</keyword>
<keyword evidence="1" id="KW-0805">Transcription regulation</keyword>
<dbReference type="PANTHER" id="PTHR46796">
    <property type="entry name" value="HTH-TYPE TRANSCRIPTIONAL ACTIVATOR RHAS-RELATED"/>
    <property type="match status" value="1"/>
</dbReference>
<dbReference type="Gene3D" id="1.10.10.60">
    <property type="entry name" value="Homeodomain-like"/>
    <property type="match status" value="1"/>
</dbReference>